<dbReference type="Gene3D" id="3.30.70.1450">
    <property type="entry name" value="Regulator of K+ conductance, C-terminal domain"/>
    <property type="match status" value="2"/>
</dbReference>
<dbReference type="PANTHER" id="PTHR43652">
    <property type="entry name" value="BASIC AMINO ACID ANTIPORTER YFCC-RELATED"/>
    <property type="match status" value="1"/>
</dbReference>
<keyword evidence="10" id="KW-1185">Reference proteome</keyword>
<dbReference type="InterPro" id="IPR036721">
    <property type="entry name" value="RCK_C_sf"/>
</dbReference>
<feature type="transmembrane region" description="Helical" evidence="7">
    <location>
        <begin position="597"/>
        <end position="617"/>
    </location>
</feature>
<feature type="transmembrane region" description="Helical" evidence="7">
    <location>
        <begin position="46"/>
        <end position="70"/>
    </location>
</feature>
<feature type="transmembrane region" description="Helical" evidence="7">
    <location>
        <begin position="537"/>
        <end position="555"/>
    </location>
</feature>
<dbReference type="SUPFAM" id="SSF116726">
    <property type="entry name" value="TrkA C-terminal domain-like"/>
    <property type="match status" value="2"/>
</dbReference>
<feature type="domain" description="RCK C-terminal" evidence="8">
    <location>
        <begin position="307"/>
        <end position="414"/>
    </location>
</feature>
<dbReference type="Pfam" id="PF02080">
    <property type="entry name" value="TrkA_C"/>
    <property type="match status" value="2"/>
</dbReference>
<evidence type="ECO:0000259" key="8">
    <source>
        <dbReference type="PROSITE" id="PS51202"/>
    </source>
</evidence>
<keyword evidence="6 7" id="KW-0472">Membrane</keyword>
<evidence type="ECO:0000256" key="2">
    <source>
        <dbReference type="ARBA" id="ARBA00022448"/>
    </source>
</evidence>
<evidence type="ECO:0000256" key="6">
    <source>
        <dbReference type="ARBA" id="ARBA00023136"/>
    </source>
</evidence>
<dbReference type="PROSITE" id="PS51202">
    <property type="entry name" value="RCK_C"/>
    <property type="match status" value="2"/>
</dbReference>
<dbReference type="PANTHER" id="PTHR43652:SF2">
    <property type="entry name" value="BASIC AMINO ACID ANTIPORTER YFCC-RELATED"/>
    <property type="match status" value="1"/>
</dbReference>
<feature type="transmembrane region" description="Helical" evidence="7">
    <location>
        <begin position="91"/>
        <end position="117"/>
    </location>
</feature>
<dbReference type="InterPro" id="IPR051679">
    <property type="entry name" value="DASS-Related_Transporters"/>
</dbReference>
<comment type="caution">
    <text evidence="9">The sequence shown here is derived from an EMBL/GenBank/DDBJ whole genome shotgun (WGS) entry which is preliminary data.</text>
</comment>
<reference evidence="9 10" key="1">
    <citation type="submission" date="2024-09" db="EMBL/GenBank/DDBJ databases">
        <authorList>
            <person name="Sun Q."/>
            <person name="Mori K."/>
        </authorList>
    </citation>
    <scope>NUCLEOTIDE SEQUENCE [LARGE SCALE GENOMIC DNA]</scope>
    <source>
        <strain evidence="9 10">JCM 13503</strain>
    </source>
</reference>
<dbReference type="Pfam" id="PF03600">
    <property type="entry name" value="CitMHS"/>
    <property type="match status" value="1"/>
</dbReference>
<evidence type="ECO:0000313" key="9">
    <source>
        <dbReference type="EMBL" id="MFB9992130.1"/>
    </source>
</evidence>
<dbReference type="InterPro" id="IPR004680">
    <property type="entry name" value="Cit_transptr-like_dom"/>
</dbReference>
<evidence type="ECO:0000256" key="1">
    <source>
        <dbReference type="ARBA" id="ARBA00004141"/>
    </source>
</evidence>
<sequence>MEPVTLILILFVAALVLFATEWLPIDVTALCLLSALLVMNLISPKVAFASFGSDTVITLASLFVLTRVLLRAGVIEWIGMTLTRRATNPTALLRGLLGTVAGVSALTSNTATTAVFLPVVAGASRRAGIPASRALMPLAFASILGGTITVIGTSTNLVVSGALPAIGLKPLGFFELAWVGVPCAVIGLAYLFFVAPRLLPARDTELAEGVRAYLADLTVAPASPLIGLTLRGSGLGRDYGLTVVAVRRAGSTESSYGPGPDFILQEGDSLTVEGHTERILAGKTALGVVSRSEQKLLALSAAEGGAVGVGSAARPGDVRLVEAVVMPGSSLLGRTLRESQFRERYGASVLALHRRSRTLERVAGNRAAGRKPDISKPDAGMVERLGRTRLQIGDVLLVQGSAARIEALGEHLVVLGDLTEQVSDLRRAPLALLLFVGAVVAGGLGLVPLAVAAVVAVALSVALRLITPEEAYRTIEWPILVLVACMLAFGTAFESSGAAKVLTTALSGVLEPLGPYGLLAALFAVTVALTQPMSNQAAALVMLPLAVGTATTLGYDPRPFAIGITVAASNSFITPLEPSCMLVYGPGRYTFLDFLRVGAGLTGVTFVVAMLIIPRVWPF</sequence>
<feature type="transmembrane region" description="Helical" evidence="7">
    <location>
        <begin position="475"/>
        <end position="493"/>
    </location>
</feature>
<keyword evidence="5 7" id="KW-1133">Transmembrane helix</keyword>
<dbReference type="RefSeq" id="WP_380008442.1">
    <property type="nucleotide sequence ID" value="NZ_JBHLYR010000031.1"/>
</dbReference>
<evidence type="ECO:0000313" key="10">
    <source>
        <dbReference type="Proteomes" id="UP001589733"/>
    </source>
</evidence>
<dbReference type="Proteomes" id="UP001589733">
    <property type="component" value="Unassembled WGS sequence"/>
</dbReference>
<accession>A0ABV6AX87</accession>
<keyword evidence="2" id="KW-0813">Transport</keyword>
<protein>
    <submittedName>
        <fullName evidence="9">SLC13 family permease</fullName>
    </submittedName>
</protein>
<organism evidence="9 10">
    <name type="scientific">Deinococcus oregonensis</name>
    <dbReference type="NCBI Taxonomy" id="1805970"/>
    <lineage>
        <taxon>Bacteria</taxon>
        <taxon>Thermotogati</taxon>
        <taxon>Deinococcota</taxon>
        <taxon>Deinococci</taxon>
        <taxon>Deinococcales</taxon>
        <taxon>Deinococcaceae</taxon>
        <taxon>Deinococcus</taxon>
    </lineage>
</organism>
<name>A0ABV6AX87_9DEIO</name>
<evidence type="ECO:0000256" key="5">
    <source>
        <dbReference type="ARBA" id="ARBA00022989"/>
    </source>
</evidence>
<feature type="transmembrane region" description="Helical" evidence="7">
    <location>
        <begin position="137"/>
        <end position="159"/>
    </location>
</feature>
<feature type="domain" description="RCK C-terminal" evidence="8">
    <location>
        <begin position="202"/>
        <end position="289"/>
    </location>
</feature>
<evidence type="ECO:0000256" key="3">
    <source>
        <dbReference type="ARBA" id="ARBA00022692"/>
    </source>
</evidence>
<proteinExistence type="predicted"/>
<dbReference type="InterPro" id="IPR006037">
    <property type="entry name" value="RCK_C"/>
</dbReference>
<feature type="transmembrane region" description="Helical" evidence="7">
    <location>
        <begin position="430"/>
        <end position="463"/>
    </location>
</feature>
<keyword evidence="3 7" id="KW-0812">Transmembrane</keyword>
<feature type="transmembrane region" description="Helical" evidence="7">
    <location>
        <begin position="513"/>
        <end position="530"/>
    </location>
</feature>
<evidence type="ECO:0000256" key="4">
    <source>
        <dbReference type="ARBA" id="ARBA00022737"/>
    </source>
</evidence>
<comment type="subcellular location">
    <subcellularLocation>
        <location evidence="1">Membrane</location>
        <topology evidence="1">Multi-pass membrane protein</topology>
    </subcellularLocation>
</comment>
<feature type="transmembrane region" description="Helical" evidence="7">
    <location>
        <begin position="561"/>
        <end position="585"/>
    </location>
</feature>
<dbReference type="EMBL" id="JBHLYR010000031">
    <property type="protein sequence ID" value="MFB9992130.1"/>
    <property type="molecule type" value="Genomic_DNA"/>
</dbReference>
<evidence type="ECO:0000256" key="7">
    <source>
        <dbReference type="SAM" id="Phobius"/>
    </source>
</evidence>
<gene>
    <name evidence="9" type="ORF">ACFFLM_09180</name>
</gene>
<keyword evidence="4" id="KW-0677">Repeat</keyword>
<feature type="transmembrane region" description="Helical" evidence="7">
    <location>
        <begin position="171"/>
        <end position="193"/>
    </location>
</feature>